<feature type="compositionally biased region" description="Polar residues" evidence="1">
    <location>
        <begin position="261"/>
        <end position="271"/>
    </location>
</feature>
<reference evidence="2 3" key="1">
    <citation type="journal article" date="2019" name="Plant Biotechnol. J.">
        <title>The red bayberry genome and genetic basis of sex determination.</title>
        <authorList>
            <person name="Jia H.M."/>
            <person name="Jia H.J."/>
            <person name="Cai Q.L."/>
            <person name="Wang Y."/>
            <person name="Zhao H.B."/>
            <person name="Yang W.F."/>
            <person name="Wang G.Y."/>
            <person name="Li Y.H."/>
            <person name="Zhan D.L."/>
            <person name="Shen Y.T."/>
            <person name="Niu Q.F."/>
            <person name="Chang L."/>
            <person name="Qiu J."/>
            <person name="Zhao L."/>
            <person name="Xie H.B."/>
            <person name="Fu W.Y."/>
            <person name="Jin J."/>
            <person name="Li X.W."/>
            <person name="Jiao Y."/>
            <person name="Zhou C.C."/>
            <person name="Tu T."/>
            <person name="Chai C.Y."/>
            <person name="Gao J.L."/>
            <person name="Fan L.J."/>
            <person name="van de Weg E."/>
            <person name="Wang J.Y."/>
            <person name="Gao Z.S."/>
        </authorList>
    </citation>
    <scope>NUCLEOTIDE SEQUENCE [LARGE SCALE GENOMIC DNA]</scope>
    <source>
        <tissue evidence="2">Leaves</tissue>
    </source>
</reference>
<dbReference type="EMBL" id="RXIC02000026">
    <property type="protein sequence ID" value="KAB1202778.1"/>
    <property type="molecule type" value="Genomic_DNA"/>
</dbReference>
<dbReference type="AlphaFoldDB" id="A0A6A1USI9"/>
<name>A0A6A1USI9_9ROSI</name>
<organism evidence="2 3">
    <name type="scientific">Morella rubra</name>
    <name type="common">Chinese bayberry</name>
    <dbReference type="NCBI Taxonomy" id="262757"/>
    <lineage>
        <taxon>Eukaryota</taxon>
        <taxon>Viridiplantae</taxon>
        <taxon>Streptophyta</taxon>
        <taxon>Embryophyta</taxon>
        <taxon>Tracheophyta</taxon>
        <taxon>Spermatophyta</taxon>
        <taxon>Magnoliopsida</taxon>
        <taxon>eudicotyledons</taxon>
        <taxon>Gunneridae</taxon>
        <taxon>Pentapetalae</taxon>
        <taxon>rosids</taxon>
        <taxon>fabids</taxon>
        <taxon>Fagales</taxon>
        <taxon>Myricaceae</taxon>
        <taxon>Morella</taxon>
    </lineage>
</organism>
<feature type="compositionally biased region" description="Basic and acidic residues" evidence="1">
    <location>
        <begin position="229"/>
        <end position="240"/>
    </location>
</feature>
<dbReference type="Proteomes" id="UP000516437">
    <property type="component" value="Chromosome 8"/>
</dbReference>
<feature type="compositionally biased region" description="Basic and acidic residues" evidence="1">
    <location>
        <begin position="326"/>
        <end position="345"/>
    </location>
</feature>
<evidence type="ECO:0000313" key="2">
    <source>
        <dbReference type="EMBL" id="KAB1202778.1"/>
    </source>
</evidence>
<accession>A0A6A1USI9</accession>
<proteinExistence type="predicted"/>
<feature type="region of interest" description="Disordered" evidence="1">
    <location>
        <begin position="196"/>
        <end position="295"/>
    </location>
</feature>
<protein>
    <submittedName>
        <fullName evidence="2">Uncharacterized protein</fullName>
    </submittedName>
</protein>
<evidence type="ECO:0000313" key="3">
    <source>
        <dbReference type="Proteomes" id="UP000516437"/>
    </source>
</evidence>
<gene>
    <name evidence="2" type="ORF">CJ030_MR8G022186</name>
</gene>
<dbReference type="OrthoDB" id="1153117at2759"/>
<comment type="caution">
    <text evidence="2">The sequence shown here is derived from an EMBL/GenBank/DDBJ whole genome shotgun (WGS) entry which is preliminary data.</text>
</comment>
<keyword evidence="3" id="KW-1185">Reference proteome</keyword>
<feature type="region of interest" description="Disordered" evidence="1">
    <location>
        <begin position="312"/>
        <end position="345"/>
    </location>
</feature>
<feature type="compositionally biased region" description="Basic and acidic residues" evidence="1">
    <location>
        <begin position="249"/>
        <end position="260"/>
    </location>
</feature>
<sequence>MVLEKSVELMLDRHLEEQNVKPPKKVCWYMGGRPASLAPHSSCGEQQIVCRVYAVVWEVVSAEKTHIGNVVVGMIPTKVRASKRLWVLAQSAPTVEPVKNYGSRYSSPPKVEPVKDYGCRWSSPPKVDPVKDYGYKVEPVKDRGYKAEPMKAYAFKPEPEKDYEYKDVQPKDYGYKVGPVKGYDRPQEVEEFITKIQTDASRPNIGPFNAPYRHHTQSSGQNGITGYGDKNDSSSKDWRKPSGNTTRNDNYDDYNRKNDTAVESSMVTTQGWARPSPSMWAAPPTRDTTLGTPKTDIGTAMENFKEAAAKALSVNDAPPKSRYAVPKRDTFLTPPKKDTYADRDH</sequence>
<evidence type="ECO:0000256" key="1">
    <source>
        <dbReference type="SAM" id="MobiDB-lite"/>
    </source>
</evidence>